<keyword evidence="2" id="KW-1185">Reference proteome</keyword>
<evidence type="ECO:0000313" key="1">
    <source>
        <dbReference type="EMBL" id="MFC5394580.1"/>
    </source>
</evidence>
<name>A0ABW0HD36_9HYPH</name>
<dbReference type="EMBL" id="JBHSLV010000032">
    <property type="protein sequence ID" value="MFC5394580.1"/>
    <property type="molecule type" value="Genomic_DNA"/>
</dbReference>
<organism evidence="1 2">
    <name type="scientific">Bosea vestrisii</name>
    <dbReference type="NCBI Taxonomy" id="151416"/>
    <lineage>
        <taxon>Bacteria</taxon>
        <taxon>Pseudomonadati</taxon>
        <taxon>Pseudomonadota</taxon>
        <taxon>Alphaproteobacteria</taxon>
        <taxon>Hyphomicrobiales</taxon>
        <taxon>Boseaceae</taxon>
        <taxon>Bosea</taxon>
    </lineage>
</organism>
<comment type="caution">
    <text evidence="1">The sequence shown here is derived from an EMBL/GenBank/DDBJ whole genome shotgun (WGS) entry which is preliminary data.</text>
</comment>
<evidence type="ECO:0000313" key="2">
    <source>
        <dbReference type="Proteomes" id="UP001596104"/>
    </source>
</evidence>
<dbReference type="RefSeq" id="WP_377009991.1">
    <property type="nucleotide sequence ID" value="NZ_JBHSLV010000032.1"/>
</dbReference>
<dbReference type="Proteomes" id="UP001596104">
    <property type="component" value="Unassembled WGS sequence"/>
</dbReference>
<gene>
    <name evidence="1" type="ORF">ACFPPC_18240</name>
</gene>
<accession>A0ABW0HD36</accession>
<protein>
    <submittedName>
        <fullName evidence="1">Uncharacterized protein</fullName>
    </submittedName>
</protein>
<proteinExistence type="predicted"/>
<reference evidence="2" key="1">
    <citation type="journal article" date="2019" name="Int. J. Syst. Evol. Microbiol.">
        <title>The Global Catalogue of Microorganisms (GCM) 10K type strain sequencing project: providing services to taxonomists for standard genome sequencing and annotation.</title>
        <authorList>
            <consortium name="The Broad Institute Genomics Platform"/>
            <consortium name="The Broad Institute Genome Sequencing Center for Infectious Disease"/>
            <person name="Wu L."/>
            <person name="Ma J."/>
        </authorList>
    </citation>
    <scope>NUCLEOTIDE SEQUENCE [LARGE SCALE GENOMIC DNA]</scope>
    <source>
        <strain evidence="2">CGMCC 1.16326</strain>
    </source>
</reference>
<sequence>MPMIIEPRNGDAEDDLSSTKTRSLLAIAGSLLGEISMPEPGLAWVIGALLPSLLLGAGRPGSPRSPAGWRRWPA</sequence>